<gene>
    <name evidence="1" type="ORF">O6H91_15G016500</name>
</gene>
<comment type="caution">
    <text evidence="1">The sequence shown here is derived from an EMBL/GenBank/DDBJ whole genome shotgun (WGS) entry which is preliminary data.</text>
</comment>
<dbReference type="EMBL" id="CM055106">
    <property type="protein sequence ID" value="KAJ7528733.1"/>
    <property type="molecule type" value="Genomic_DNA"/>
</dbReference>
<evidence type="ECO:0000313" key="1">
    <source>
        <dbReference type="EMBL" id="KAJ7528733.1"/>
    </source>
</evidence>
<evidence type="ECO:0000313" key="2">
    <source>
        <dbReference type="Proteomes" id="UP001162992"/>
    </source>
</evidence>
<reference evidence="2" key="1">
    <citation type="journal article" date="2024" name="Proc. Natl. Acad. Sci. U.S.A.">
        <title>Extraordinary preservation of gene collinearity over three hundred million years revealed in homosporous lycophytes.</title>
        <authorList>
            <person name="Li C."/>
            <person name="Wickell D."/>
            <person name="Kuo L.Y."/>
            <person name="Chen X."/>
            <person name="Nie B."/>
            <person name="Liao X."/>
            <person name="Peng D."/>
            <person name="Ji J."/>
            <person name="Jenkins J."/>
            <person name="Williams M."/>
            <person name="Shu S."/>
            <person name="Plott C."/>
            <person name="Barry K."/>
            <person name="Rajasekar S."/>
            <person name="Grimwood J."/>
            <person name="Han X."/>
            <person name="Sun S."/>
            <person name="Hou Z."/>
            <person name="He W."/>
            <person name="Dai G."/>
            <person name="Sun C."/>
            <person name="Schmutz J."/>
            <person name="Leebens-Mack J.H."/>
            <person name="Li F.W."/>
            <person name="Wang L."/>
        </authorList>
    </citation>
    <scope>NUCLEOTIDE SEQUENCE [LARGE SCALE GENOMIC DNA]</scope>
    <source>
        <strain evidence="2">cv. PW_Plant_1</strain>
    </source>
</reference>
<accession>A0ACC2BG03</accession>
<protein>
    <submittedName>
        <fullName evidence="1">Uncharacterized protein</fullName>
    </submittedName>
</protein>
<name>A0ACC2BG03_DIPCM</name>
<dbReference type="Proteomes" id="UP001162992">
    <property type="component" value="Chromosome 15"/>
</dbReference>
<keyword evidence="2" id="KW-1185">Reference proteome</keyword>
<sequence>MNNRMDDLRPSVSTALSRSRMPLVQSNAYYSNPNVAVVILVCMGTFILMGFFSIYMKKCASSEAELDASEQINSEIRRQDDGSSQGGLDKSILNSFPVVSYFVVKGLKRDKDAIECAVCLTEFQDNENIRMLPKCGHSFHPDCIDMWLFSHTTCPLCRRSLVSMPEELRSLDIILTEEEAFSESVRPLEENPSRDERVEVRISIDEDFEENNEADGSLGDANRTAGRVGERETAQVLSRNSQSFRKVAQDLERTEKFSLSSVKNPSMVVKLAPDPSCLRRSYSFGGSGRSLRKALGVKREAYPLLQAPAPDSTQSGSRLQHAESCSILTELISRYEAVGGDRNPSSESSGNA</sequence>
<proteinExistence type="predicted"/>
<organism evidence="1 2">
    <name type="scientific">Diphasiastrum complanatum</name>
    <name type="common">Issler's clubmoss</name>
    <name type="synonym">Lycopodium complanatum</name>
    <dbReference type="NCBI Taxonomy" id="34168"/>
    <lineage>
        <taxon>Eukaryota</taxon>
        <taxon>Viridiplantae</taxon>
        <taxon>Streptophyta</taxon>
        <taxon>Embryophyta</taxon>
        <taxon>Tracheophyta</taxon>
        <taxon>Lycopodiopsida</taxon>
        <taxon>Lycopodiales</taxon>
        <taxon>Lycopodiaceae</taxon>
        <taxon>Lycopodioideae</taxon>
        <taxon>Diphasiastrum</taxon>
    </lineage>
</organism>